<dbReference type="Proteomes" id="UP000299102">
    <property type="component" value="Unassembled WGS sequence"/>
</dbReference>
<dbReference type="EMBL" id="BGZK01000502">
    <property type="protein sequence ID" value="GBP47483.1"/>
    <property type="molecule type" value="Genomic_DNA"/>
</dbReference>
<proteinExistence type="predicted"/>
<comment type="caution">
    <text evidence="1">The sequence shown here is derived from an EMBL/GenBank/DDBJ whole genome shotgun (WGS) entry which is preliminary data.</text>
</comment>
<sequence length="73" mass="8412">MILGTVSSTNRTQAIIFFAFQKVDVASTPGFRYPPRLSSARGKADIRCHRRADDVRRQRLNVFPRAHDECYKD</sequence>
<evidence type="ECO:0000313" key="2">
    <source>
        <dbReference type="Proteomes" id="UP000299102"/>
    </source>
</evidence>
<evidence type="ECO:0000313" key="1">
    <source>
        <dbReference type="EMBL" id="GBP47483.1"/>
    </source>
</evidence>
<protein>
    <submittedName>
        <fullName evidence="1">Uncharacterized protein</fullName>
    </submittedName>
</protein>
<accession>A0A4C1W8X3</accession>
<gene>
    <name evidence="1" type="ORF">EVAR_86402_1</name>
</gene>
<organism evidence="1 2">
    <name type="scientific">Eumeta variegata</name>
    <name type="common">Bagworm moth</name>
    <name type="synonym">Eumeta japonica</name>
    <dbReference type="NCBI Taxonomy" id="151549"/>
    <lineage>
        <taxon>Eukaryota</taxon>
        <taxon>Metazoa</taxon>
        <taxon>Ecdysozoa</taxon>
        <taxon>Arthropoda</taxon>
        <taxon>Hexapoda</taxon>
        <taxon>Insecta</taxon>
        <taxon>Pterygota</taxon>
        <taxon>Neoptera</taxon>
        <taxon>Endopterygota</taxon>
        <taxon>Lepidoptera</taxon>
        <taxon>Glossata</taxon>
        <taxon>Ditrysia</taxon>
        <taxon>Tineoidea</taxon>
        <taxon>Psychidae</taxon>
        <taxon>Oiketicinae</taxon>
        <taxon>Eumeta</taxon>
    </lineage>
</organism>
<reference evidence="1 2" key="1">
    <citation type="journal article" date="2019" name="Commun. Biol.">
        <title>The bagworm genome reveals a unique fibroin gene that provides high tensile strength.</title>
        <authorList>
            <person name="Kono N."/>
            <person name="Nakamura H."/>
            <person name="Ohtoshi R."/>
            <person name="Tomita M."/>
            <person name="Numata K."/>
            <person name="Arakawa K."/>
        </authorList>
    </citation>
    <scope>NUCLEOTIDE SEQUENCE [LARGE SCALE GENOMIC DNA]</scope>
</reference>
<name>A0A4C1W8X3_EUMVA</name>
<keyword evidence="2" id="KW-1185">Reference proteome</keyword>
<dbReference type="AlphaFoldDB" id="A0A4C1W8X3"/>